<dbReference type="SMART" id="SM00464">
    <property type="entry name" value="LON"/>
    <property type="match status" value="1"/>
</dbReference>
<dbReference type="GO" id="GO:0046872">
    <property type="term" value="F:metal ion binding"/>
    <property type="evidence" value="ECO:0007669"/>
    <property type="project" value="UniProtKB-KW"/>
</dbReference>
<evidence type="ECO:0000256" key="5">
    <source>
        <dbReference type="ARBA" id="ARBA00022723"/>
    </source>
</evidence>
<dbReference type="AlphaFoldDB" id="R7TQ36"/>
<dbReference type="InterPro" id="IPR034750">
    <property type="entry name" value="CULT"/>
</dbReference>
<dbReference type="PANTHER" id="PTHR46732">
    <property type="entry name" value="ATP-DEPENDENT PROTEASE LA (LON) DOMAIN PROTEIN"/>
    <property type="match status" value="1"/>
</dbReference>
<dbReference type="OrthoDB" id="267517at2759"/>
<feature type="domain" description="Lon N-terminal" evidence="13">
    <location>
        <begin position="58"/>
        <end position="283"/>
    </location>
</feature>
<dbReference type="Pfam" id="PF02190">
    <property type="entry name" value="LON_substr_bdg"/>
    <property type="match status" value="1"/>
</dbReference>
<evidence type="ECO:0000259" key="14">
    <source>
        <dbReference type="PROSITE" id="PS51788"/>
    </source>
</evidence>
<dbReference type="Gene3D" id="2.30.130.40">
    <property type="entry name" value="LON domain-like"/>
    <property type="match status" value="1"/>
</dbReference>
<dbReference type="InterPro" id="IPR004910">
    <property type="entry name" value="Yippee/Mis18/Cereblon"/>
</dbReference>
<keyword evidence="17" id="KW-1185">Reference proteome</keyword>
<evidence type="ECO:0000256" key="7">
    <source>
        <dbReference type="ARBA" id="ARBA00022833"/>
    </source>
</evidence>
<evidence type="ECO:0000256" key="3">
    <source>
        <dbReference type="ARBA" id="ARBA00005293"/>
    </source>
</evidence>
<dbReference type="SUPFAM" id="SSF88697">
    <property type="entry name" value="PUA domain-like"/>
    <property type="match status" value="1"/>
</dbReference>
<evidence type="ECO:0000256" key="10">
    <source>
        <dbReference type="ARBA" id="ARBA00046075"/>
    </source>
</evidence>
<keyword evidence="5" id="KW-0479">Metal-binding</keyword>
<sequence length="403" mass="45290">MIQDDTTEDEEEEEEEGAIHNQEVVYDRSLPGAHSYLGDDLQDVSGRTIHDEDSYLTLPLLALPGVVLTPGQTIPLHLFEPSVVSMVRHILTTDRTFGLLTARVNSDEPVIGTTAEILAVKDEEDDRSGVSVVRVKAIGRQRFQVLESRRQVDGMLMGKVLILPESQLCDALEGAVAPSLRRRGVTLRSTGKFNKLSSAYATSLPPWVYKQYDADDLMQRLRCELLSWNDHLDLRSIPEDASQFSFWLASNLPLDDGQKLRLLRLHCSVQRLRCELSLMQRCSALCCKNCALRIAEKKDVFCMADEGPIGAYVNPGGHVHETLTLYKAQGLTLIGRPSTENSWFPGYAWTILQCRNCMQHMGWKFNAVKGKLKPEKFWGLCRSSLIPGILEESEGTEEWRPSM</sequence>
<accession>R7TQ36</accession>
<reference evidence="16" key="3">
    <citation type="submission" date="2015-06" db="UniProtKB">
        <authorList>
            <consortium name="EnsemblMetazoa"/>
        </authorList>
    </citation>
    <scope>IDENTIFICATION</scope>
</reference>
<dbReference type="UniPathway" id="UPA00143"/>
<name>R7TQ36_CAPTE</name>
<dbReference type="Proteomes" id="UP000014760">
    <property type="component" value="Unassembled WGS sequence"/>
</dbReference>
<reference evidence="17" key="1">
    <citation type="submission" date="2012-12" db="EMBL/GenBank/DDBJ databases">
        <authorList>
            <person name="Hellsten U."/>
            <person name="Grimwood J."/>
            <person name="Chapman J.A."/>
            <person name="Shapiro H."/>
            <person name="Aerts A."/>
            <person name="Otillar R.P."/>
            <person name="Terry A.Y."/>
            <person name="Boore J.L."/>
            <person name="Simakov O."/>
            <person name="Marletaz F."/>
            <person name="Cho S.-J."/>
            <person name="Edsinger-Gonzales E."/>
            <person name="Havlak P."/>
            <person name="Kuo D.-H."/>
            <person name="Larsson T."/>
            <person name="Lv J."/>
            <person name="Arendt D."/>
            <person name="Savage R."/>
            <person name="Osoegawa K."/>
            <person name="de Jong P."/>
            <person name="Lindberg D.R."/>
            <person name="Seaver E.C."/>
            <person name="Weisblat D.A."/>
            <person name="Putnam N.H."/>
            <person name="Grigoriev I.V."/>
            <person name="Rokhsar D.S."/>
        </authorList>
    </citation>
    <scope>NUCLEOTIDE SEQUENCE</scope>
    <source>
        <strain evidence="17">I ESC-2004</strain>
    </source>
</reference>
<feature type="domain" description="CULT" evidence="14">
    <location>
        <begin position="282"/>
        <end position="389"/>
    </location>
</feature>
<keyword evidence="6" id="KW-0833">Ubl conjugation pathway</keyword>
<reference evidence="15 17" key="2">
    <citation type="journal article" date="2013" name="Nature">
        <title>Insights into bilaterian evolution from three spiralian genomes.</title>
        <authorList>
            <person name="Simakov O."/>
            <person name="Marletaz F."/>
            <person name="Cho S.J."/>
            <person name="Edsinger-Gonzales E."/>
            <person name="Havlak P."/>
            <person name="Hellsten U."/>
            <person name="Kuo D.H."/>
            <person name="Larsson T."/>
            <person name="Lv J."/>
            <person name="Arendt D."/>
            <person name="Savage R."/>
            <person name="Osoegawa K."/>
            <person name="de Jong P."/>
            <person name="Grimwood J."/>
            <person name="Chapman J.A."/>
            <person name="Shapiro H."/>
            <person name="Aerts A."/>
            <person name="Otillar R.P."/>
            <person name="Terry A.Y."/>
            <person name="Boore J.L."/>
            <person name="Grigoriev I.V."/>
            <person name="Lindberg D.R."/>
            <person name="Seaver E.C."/>
            <person name="Weisblat D.A."/>
            <person name="Putnam N.H."/>
            <person name="Rokhsar D.S."/>
        </authorList>
    </citation>
    <scope>NUCLEOTIDE SEQUENCE</scope>
    <source>
        <strain evidence="15 17">I ESC-2004</strain>
    </source>
</reference>
<dbReference type="HOGENOM" id="CLU_025648_1_0_1"/>
<dbReference type="PROSITE" id="PS51787">
    <property type="entry name" value="LON_N"/>
    <property type="match status" value="1"/>
</dbReference>
<dbReference type="EMBL" id="KB309044">
    <property type="protein sequence ID" value="ELT95677.1"/>
    <property type="molecule type" value="Genomic_DNA"/>
</dbReference>
<dbReference type="OMA" id="AYQMYDS"/>
<keyword evidence="8" id="KW-0539">Nucleus</keyword>
<dbReference type="Gene3D" id="2.170.150.20">
    <property type="entry name" value="Peptide methionine sulfoxide reductase"/>
    <property type="match status" value="1"/>
</dbReference>
<evidence type="ECO:0000256" key="11">
    <source>
        <dbReference type="ARBA" id="ARBA00046796"/>
    </source>
</evidence>
<protein>
    <recommendedName>
        <fullName evidence="4">Protein cereblon</fullName>
    </recommendedName>
    <alternativeName>
        <fullName evidence="9">Protein ohgata</fullName>
    </alternativeName>
</protein>
<dbReference type="InterPro" id="IPR003111">
    <property type="entry name" value="Lon_prtase_N"/>
</dbReference>
<organism evidence="15">
    <name type="scientific">Capitella teleta</name>
    <name type="common">Polychaete worm</name>
    <dbReference type="NCBI Taxonomy" id="283909"/>
    <lineage>
        <taxon>Eukaryota</taxon>
        <taxon>Metazoa</taxon>
        <taxon>Spiralia</taxon>
        <taxon>Lophotrochozoa</taxon>
        <taxon>Annelida</taxon>
        <taxon>Polychaeta</taxon>
        <taxon>Sedentaria</taxon>
        <taxon>Scolecida</taxon>
        <taxon>Capitellidae</taxon>
        <taxon>Capitella</taxon>
    </lineage>
</organism>
<comment type="subcellular location">
    <subcellularLocation>
        <location evidence="1">Nucleus</location>
    </subcellularLocation>
</comment>
<gene>
    <name evidence="15" type="ORF">CAPTEDRAFT_173167</name>
</gene>
<dbReference type="FunFam" id="2.170.150.20:FF:000005">
    <property type="entry name" value="Blast:Protein cereblon homolog"/>
    <property type="match status" value="1"/>
</dbReference>
<evidence type="ECO:0000256" key="2">
    <source>
        <dbReference type="ARBA" id="ARBA00004906"/>
    </source>
</evidence>
<comment type="similarity">
    <text evidence="3">Belongs to the CRBN family.</text>
</comment>
<dbReference type="InterPro" id="IPR015947">
    <property type="entry name" value="PUA-like_sf"/>
</dbReference>
<dbReference type="Pfam" id="PF03226">
    <property type="entry name" value="Yippee-Mis18"/>
    <property type="match status" value="1"/>
</dbReference>
<dbReference type="GO" id="GO:0005634">
    <property type="term" value="C:nucleus"/>
    <property type="evidence" value="ECO:0007669"/>
    <property type="project" value="UniProtKB-SubCell"/>
</dbReference>
<comment type="pathway">
    <text evidence="2">Protein modification; protein ubiquitination.</text>
</comment>
<dbReference type="InterPro" id="IPR046336">
    <property type="entry name" value="Lon_prtase_N_sf"/>
</dbReference>
<dbReference type="EnsemblMetazoa" id="CapteT173167">
    <property type="protein sequence ID" value="CapteP173167"/>
    <property type="gene ID" value="CapteG173167"/>
</dbReference>
<dbReference type="PANTHER" id="PTHR46732:SF8">
    <property type="entry name" value="ATP-DEPENDENT PROTEASE LA (LON) DOMAIN PROTEIN"/>
    <property type="match status" value="1"/>
</dbReference>
<evidence type="ECO:0000313" key="16">
    <source>
        <dbReference type="EnsemblMetazoa" id="CapteP173167"/>
    </source>
</evidence>
<evidence type="ECO:0000256" key="9">
    <source>
        <dbReference type="ARBA" id="ARBA00030079"/>
    </source>
</evidence>
<dbReference type="FunCoup" id="R7TQ36">
    <property type="interactions" value="1269"/>
</dbReference>
<evidence type="ECO:0000256" key="1">
    <source>
        <dbReference type="ARBA" id="ARBA00004123"/>
    </source>
</evidence>
<comment type="function">
    <text evidence="10">Substrate recognition component of a DCX (DDB1-CUL4-X-box) E3 protein ligase complex that mediates the ubiquitination and subsequent proteasomal degradation of target proteins. Has an essential role in mediating growth by negatively regulating insulin signaling. It also has a role in maintaining presynaptic function in the neuromuscular junction synapses of third-instar larvae.</text>
</comment>
<dbReference type="Gene3D" id="1.20.58.1480">
    <property type="match status" value="1"/>
</dbReference>
<evidence type="ECO:0000313" key="15">
    <source>
        <dbReference type="EMBL" id="ELT95677.1"/>
    </source>
</evidence>
<feature type="compositionally biased region" description="Acidic residues" evidence="12">
    <location>
        <begin position="1"/>
        <end position="16"/>
    </location>
</feature>
<comment type="subunit">
    <text evidence="11">Likely a component of a DCX (DDB1-CUL4-X-box) protein ligase complex. May interact with pic/DDB1.</text>
</comment>
<evidence type="ECO:0000313" key="17">
    <source>
        <dbReference type="Proteomes" id="UP000014760"/>
    </source>
</evidence>
<dbReference type="PROSITE" id="PS51788">
    <property type="entry name" value="CULT"/>
    <property type="match status" value="1"/>
</dbReference>
<dbReference type="EMBL" id="AMQN01002386">
    <property type="status" value="NOT_ANNOTATED_CDS"/>
    <property type="molecule type" value="Genomic_DNA"/>
</dbReference>
<feature type="region of interest" description="Disordered" evidence="12">
    <location>
        <begin position="1"/>
        <end position="21"/>
    </location>
</feature>
<keyword evidence="7" id="KW-0862">Zinc</keyword>
<proteinExistence type="inferred from homology"/>
<evidence type="ECO:0000256" key="6">
    <source>
        <dbReference type="ARBA" id="ARBA00022786"/>
    </source>
</evidence>
<evidence type="ECO:0000256" key="8">
    <source>
        <dbReference type="ARBA" id="ARBA00023242"/>
    </source>
</evidence>
<dbReference type="CDD" id="cd15777">
    <property type="entry name" value="CRBN_C_like"/>
    <property type="match status" value="1"/>
</dbReference>
<evidence type="ECO:0000256" key="12">
    <source>
        <dbReference type="SAM" id="MobiDB-lite"/>
    </source>
</evidence>
<dbReference type="STRING" id="283909.R7TQ36"/>
<evidence type="ECO:0000256" key="4">
    <source>
        <dbReference type="ARBA" id="ARBA00014394"/>
    </source>
</evidence>
<dbReference type="GO" id="GO:0016567">
    <property type="term" value="P:protein ubiquitination"/>
    <property type="evidence" value="ECO:0007669"/>
    <property type="project" value="UniProtKB-UniPathway"/>
</dbReference>
<evidence type="ECO:0000259" key="13">
    <source>
        <dbReference type="PROSITE" id="PS51787"/>
    </source>
</evidence>